<evidence type="ECO:0000313" key="2">
    <source>
        <dbReference type="EMBL" id="QEX22479.1"/>
    </source>
</evidence>
<evidence type="ECO:0000313" key="3">
    <source>
        <dbReference type="Proteomes" id="UP000325797"/>
    </source>
</evidence>
<proteinExistence type="predicted"/>
<protein>
    <recommendedName>
        <fullName evidence="4">Lipoprotein</fullName>
    </recommendedName>
</protein>
<name>A0A5J6MY44_9PROT</name>
<dbReference type="PROSITE" id="PS51257">
    <property type="entry name" value="PROKAR_LIPOPROTEIN"/>
    <property type="match status" value="1"/>
</dbReference>
<accession>A0A5J6MY44</accession>
<feature type="region of interest" description="Disordered" evidence="1">
    <location>
        <begin position="21"/>
        <end position="120"/>
    </location>
</feature>
<reference evidence="2 3" key="1">
    <citation type="submission" date="2019-08" db="EMBL/GenBank/DDBJ databases">
        <title>Hyperibacter terrae gen. nov., sp. nov. and Hyperibacter viscosus sp. nov., two new members in the family Rhodospirillaceae isolated from the rhizosphere of Hypericum perforatum.</title>
        <authorList>
            <person name="Noviana Z."/>
        </authorList>
    </citation>
    <scope>NUCLEOTIDE SEQUENCE [LARGE SCALE GENOMIC DNA]</scope>
    <source>
        <strain evidence="2 3">R5959</strain>
    </source>
</reference>
<dbReference type="KEGG" id="hadh:FRZ61_24110"/>
<dbReference type="RefSeq" id="WP_151117941.1">
    <property type="nucleotide sequence ID" value="NZ_CP042582.1"/>
</dbReference>
<feature type="compositionally biased region" description="Low complexity" evidence="1">
    <location>
        <begin position="36"/>
        <end position="50"/>
    </location>
</feature>
<evidence type="ECO:0000256" key="1">
    <source>
        <dbReference type="SAM" id="MobiDB-lite"/>
    </source>
</evidence>
<dbReference type="AlphaFoldDB" id="A0A5J6MY44"/>
<dbReference type="Proteomes" id="UP000325797">
    <property type="component" value="Chromosome"/>
</dbReference>
<gene>
    <name evidence="2" type="ORF">FRZ61_24110</name>
</gene>
<evidence type="ECO:0008006" key="4">
    <source>
        <dbReference type="Google" id="ProtNLM"/>
    </source>
</evidence>
<dbReference type="EMBL" id="CP042582">
    <property type="protein sequence ID" value="QEX22479.1"/>
    <property type="molecule type" value="Genomic_DNA"/>
</dbReference>
<organism evidence="2 3">
    <name type="scientific">Hypericibacter adhaerens</name>
    <dbReference type="NCBI Taxonomy" id="2602016"/>
    <lineage>
        <taxon>Bacteria</taxon>
        <taxon>Pseudomonadati</taxon>
        <taxon>Pseudomonadota</taxon>
        <taxon>Alphaproteobacteria</taxon>
        <taxon>Rhodospirillales</taxon>
        <taxon>Dongiaceae</taxon>
        <taxon>Hypericibacter</taxon>
    </lineage>
</organism>
<keyword evidence="3" id="KW-1185">Reference proteome</keyword>
<sequence length="145" mass="15379">MRIKQAVKLAAALGIAGMVMTGCGRDDDQAQEKGQAQETSQAQTEPAQQAEQEHVEAGVAAAEADDPSRWAPSPEAIAQARKDADAPPIEMADDGSSDIALGGMERPPVPPAPPRLLEGDDADQYGLAAWEQIARGDLKPRRIHY</sequence>